<proteinExistence type="predicted"/>
<dbReference type="EMBL" id="QEAP01001661">
    <property type="protein sequence ID" value="TPX42175.1"/>
    <property type="molecule type" value="Genomic_DNA"/>
</dbReference>
<sequence length="329" mass="36932">MSGNSLFHPHKLQTHSDEFIGTTWIHLHPQRYVNTCIHNVRLCSTSTSFIIVIMSDSRLFAGAFNTWVQLPSEWIPKVSQVNSFLSITHLHALTDHSIAEALHEQAIKRKAARDYSEAARMFSRAAHSFSAAEPGSYEAANSHTEAAKCYNVLTQWNPAGSSSLEAAAMYKRSDETWTHAAKNWDVTNEVAEIADAGDSRAYHVDTARVDLLCTLGQCADAIPLFETLSAHTITIPTLKFSVCLFLGNALFCRIYMHDQAGLERALNVYTEEYPLFADVEPIWRMFVQAWIAGDVEIFESVEVKFRMMNTVSKGSWQDQSILSVKGNFF</sequence>
<protein>
    <submittedName>
        <fullName evidence="1">Uncharacterized protein</fullName>
    </submittedName>
</protein>
<dbReference type="Gene3D" id="1.25.40.10">
    <property type="entry name" value="Tetratricopeptide repeat domain"/>
    <property type="match status" value="2"/>
</dbReference>
<gene>
    <name evidence="1" type="ORF">CcCBS67573_g10529</name>
</gene>
<dbReference type="OrthoDB" id="2117921at2759"/>
<organism evidence="1 2">
    <name type="scientific">Chytriomyces confervae</name>
    <dbReference type="NCBI Taxonomy" id="246404"/>
    <lineage>
        <taxon>Eukaryota</taxon>
        <taxon>Fungi</taxon>
        <taxon>Fungi incertae sedis</taxon>
        <taxon>Chytridiomycota</taxon>
        <taxon>Chytridiomycota incertae sedis</taxon>
        <taxon>Chytridiomycetes</taxon>
        <taxon>Chytridiales</taxon>
        <taxon>Chytriomycetaceae</taxon>
        <taxon>Chytriomyces</taxon>
    </lineage>
</organism>
<dbReference type="STRING" id="246404.A0A507CST3"/>
<accession>A0A507CST3</accession>
<name>A0A507CST3_9FUNG</name>
<dbReference type="Proteomes" id="UP000320333">
    <property type="component" value="Unassembled WGS sequence"/>
</dbReference>
<dbReference type="InterPro" id="IPR011990">
    <property type="entry name" value="TPR-like_helical_dom_sf"/>
</dbReference>
<evidence type="ECO:0000313" key="1">
    <source>
        <dbReference type="EMBL" id="TPX42175.1"/>
    </source>
</evidence>
<comment type="caution">
    <text evidence="1">The sequence shown here is derived from an EMBL/GenBank/DDBJ whole genome shotgun (WGS) entry which is preliminary data.</text>
</comment>
<dbReference type="AlphaFoldDB" id="A0A507CST3"/>
<evidence type="ECO:0000313" key="2">
    <source>
        <dbReference type="Proteomes" id="UP000320333"/>
    </source>
</evidence>
<dbReference type="Pfam" id="PF14938">
    <property type="entry name" value="SNAP"/>
    <property type="match status" value="1"/>
</dbReference>
<reference evidence="1 2" key="1">
    <citation type="journal article" date="2019" name="Sci. Rep.">
        <title>Comparative genomics of chytrid fungi reveal insights into the obligate biotrophic and pathogenic lifestyle of Synchytrium endobioticum.</title>
        <authorList>
            <person name="van de Vossenberg B.T.L.H."/>
            <person name="Warris S."/>
            <person name="Nguyen H.D.T."/>
            <person name="van Gent-Pelzer M.P.E."/>
            <person name="Joly D.L."/>
            <person name="van de Geest H.C."/>
            <person name="Bonants P.J.M."/>
            <person name="Smith D.S."/>
            <person name="Levesque C.A."/>
            <person name="van der Lee T.A.J."/>
        </authorList>
    </citation>
    <scope>NUCLEOTIDE SEQUENCE [LARGE SCALE GENOMIC DNA]</scope>
    <source>
        <strain evidence="1 2">CBS 675.73</strain>
    </source>
</reference>
<dbReference type="SUPFAM" id="SSF48452">
    <property type="entry name" value="TPR-like"/>
    <property type="match status" value="1"/>
</dbReference>
<keyword evidence="2" id="KW-1185">Reference proteome</keyword>